<keyword evidence="2" id="KW-0732">Signal</keyword>
<dbReference type="InterPro" id="IPR052854">
    <property type="entry name" value="Serpentine_rcpt_epsilon"/>
</dbReference>
<feature type="transmembrane region" description="Helical" evidence="1">
    <location>
        <begin position="279"/>
        <end position="298"/>
    </location>
</feature>
<dbReference type="PANTHER" id="PTHR47518">
    <property type="entry name" value="SERPENTINE RECEPTOR CLASS EPSILON-13-RELATED"/>
    <property type="match status" value="1"/>
</dbReference>
<evidence type="ECO:0000313" key="4">
    <source>
        <dbReference type="WBParaSite" id="PTRK_0000828000.1"/>
    </source>
</evidence>
<keyword evidence="1" id="KW-1133">Transmembrane helix</keyword>
<feature type="chain" id="PRO_5005891807" evidence="2">
    <location>
        <begin position="23"/>
        <end position="439"/>
    </location>
</feature>
<evidence type="ECO:0000256" key="2">
    <source>
        <dbReference type="SAM" id="SignalP"/>
    </source>
</evidence>
<protein>
    <submittedName>
        <fullName evidence="4">Uncharacterized protein</fullName>
    </submittedName>
</protein>
<organism evidence="3 4">
    <name type="scientific">Parastrongyloides trichosuri</name>
    <name type="common">Possum-specific nematode worm</name>
    <dbReference type="NCBI Taxonomy" id="131310"/>
    <lineage>
        <taxon>Eukaryota</taxon>
        <taxon>Metazoa</taxon>
        <taxon>Ecdysozoa</taxon>
        <taxon>Nematoda</taxon>
        <taxon>Chromadorea</taxon>
        <taxon>Rhabditida</taxon>
        <taxon>Tylenchina</taxon>
        <taxon>Panagrolaimomorpha</taxon>
        <taxon>Strongyloidoidea</taxon>
        <taxon>Strongyloididae</taxon>
        <taxon>Parastrongyloides</taxon>
    </lineage>
</organism>
<accession>A0A0N4ZJP8</accession>
<feature type="transmembrane region" description="Helical" evidence="1">
    <location>
        <begin position="253"/>
        <end position="273"/>
    </location>
</feature>
<evidence type="ECO:0000313" key="3">
    <source>
        <dbReference type="Proteomes" id="UP000038045"/>
    </source>
</evidence>
<keyword evidence="3" id="KW-1185">Reference proteome</keyword>
<dbReference type="PANTHER" id="PTHR47518:SF9">
    <property type="entry name" value="SERPENTINE RECEPTOR, CLASS T"/>
    <property type="match status" value="1"/>
</dbReference>
<sequence length="439" mass="51125">MCSIVKLFLLIFFFLNYYPGEGRVTQKELKKVLFKLKQLKREILLHEFDEVNSYEPIKNEWNFLNCNYYVHNWPGLTLDTPRYKIPCPEINDQCVTVIGSNYNETSIWKGCESTSRNLFKYESEECSENHCVSVNDVNENRSGVACCCSTRLCNSDDLMKHGNVVNFTKFHINVKAISVCFLLDISSNLITRISQAVTAKCIGDDNGTNFKHIINSFLAAGTLCLSLNCVKLIIERFWSLKQCKKYEKSNFSWYIYIINILEYCILVLLRYNISKTEFFLIFHIGALFISLLTYPFLLRQQKRLYLKIKNDFKDRAVFSLSQKYQILETEKIAKVMLPFIIIVALGSLLVGTIYTIGHRMDFDHETTADLMFFSILFGYIRDTLSVSFLFFLTIPKTTLKRLQLRIFKIKVTSVIDPIENSYAGPNGKLYFEQLQKQWI</sequence>
<keyword evidence="1" id="KW-0812">Transmembrane</keyword>
<proteinExistence type="predicted"/>
<evidence type="ECO:0000256" key="1">
    <source>
        <dbReference type="SAM" id="Phobius"/>
    </source>
</evidence>
<dbReference type="AlphaFoldDB" id="A0A0N4ZJP8"/>
<keyword evidence="1" id="KW-0472">Membrane</keyword>
<feature type="signal peptide" evidence="2">
    <location>
        <begin position="1"/>
        <end position="22"/>
    </location>
</feature>
<reference evidence="4" key="1">
    <citation type="submission" date="2017-02" db="UniProtKB">
        <authorList>
            <consortium name="WormBaseParasite"/>
        </authorList>
    </citation>
    <scope>IDENTIFICATION</scope>
</reference>
<name>A0A0N4ZJP8_PARTI</name>
<feature type="transmembrane region" description="Helical" evidence="1">
    <location>
        <begin position="335"/>
        <end position="356"/>
    </location>
</feature>
<dbReference type="Proteomes" id="UP000038045">
    <property type="component" value="Unplaced"/>
</dbReference>
<dbReference type="WBParaSite" id="PTRK_0000828000.1">
    <property type="protein sequence ID" value="PTRK_0000828000.1"/>
    <property type="gene ID" value="PTRK_0000828000"/>
</dbReference>
<feature type="transmembrane region" description="Helical" evidence="1">
    <location>
        <begin position="213"/>
        <end position="233"/>
    </location>
</feature>
<feature type="transmembrane region" description="Helical" evidence="1">
    <location>
        <begin position="371"/>
        <end position="394"/>
    </location>
</feature>